<dbReference type="PANTHER" id="PTHR12794:SF0">
    <property type="entry name" value="GEM-ASSOCIATED PROTEIN 2"/>
    <property type="match status" value="1"/>
</dbReference>
<keyword evidence="4" id="KW-1185">Reference proteome</keyword>
<feature type="region of interest" description="Disordered" evidence="2">
    <location>
        <begin position="58"/>
        <end position="87"/>
    </location>
</feature>
<proteinExistence type="inferred from homology"/>
<organism evidence="3 4">
    <name type="scientific">Conidiobolus coronatus (strain ATCC 28846 / CBS 209.66 / NRRL 28638)</name>
    <name type="common">Delacroixia coronata</name>
    <dbReference type="NCBI Taxonomy" id="796925"/>
    <lineage>
        <taxon>Eukaryota</taxon>
        <taxon>Fungi</taxon>
        <taxon>Fungi incertae sedis</taxon>
        <taxon>Zoopagomycota</taxon>
        <taxon>Entomophthoromycotina</taxon>
        <taxon>Entomophthoromycetes</taxon>
        <taxon>Entomophthorales</taxon>
        <taxon>Ancylistaceae</taxon>
        <taxon>Conidiobolus</taxon>
    </lineage>
</organism>
<comment type="similarity">
    <text evidence="1">Belongs to the gemin-2 family.</text>
</comment>
<dbReference type="Pfam" id="PF04938">
    <property type="entry name" value="SIP1"/>
    <property type="match status" value="1"/>
</dbReference>
<dbReference type="GO" id="GO:0032797">
    <property type="term" value="C:SMN complex"/>
    <property type="evidence" value="ECO:0007669"/>
    <property type="project" value="TreeGrafter"/>
</dbReference>
<dbReference type="InterPro" id="IPR035426">
    <property type="entry name" value="Gemin2/Brr1"/>
</dbReference>
<dbReference type="Gene3D" id="1.20.58.1070">
    <property type="match status" value="1"/>
</dbReference>
<evidence type="ECO:0008006" key="5">
    <source>
        <dbReference type="Google" id="ProtNLM"/>
    </source>
</evidence>
<evidence type="ECO:0000313" key="4">
    <source>
        <dbReference type="Proteomes" id="UP000070444"/>
    </source>
</evidence>
<dbReference type="OrthoDB" id="428895at2759"/>
<dbReference type="GO" id="GO:0000387">
    <property type="term" value="P:spliceosomal snRNP assembly"/>
    <property type="evidence" value="ECO:0007669"/>
    <property type="project" value="InterPro"/>
</dbReference>
<gene>
    <name evidence="3" type="ORF">CONCODRAFT_17728</name>
</gene>
<dbReference type="OMA" id="DIFENCA"/>
<evidence type="ECO:0000256" key="1">
    <source>
        <dbReference type="ARBA" id="ARBA00025758"/>
    </source>
</evidence>
<dbReference type="GO" id="GO:0005634">
    <property type="term" value="C:nucleus"/>
    <property type="evidence" value="ECO:0007669"/>
    <property type="project" value="TreeGrafter"/>
</dbReference>
<protein>
    <recommendedName>
        <fullName evidence="5">Gem-associated protein 2</fullName>
    </recommendedName>
</protein>
<dbReference type="EMBL" id="KQ964506">
    <property type="protein sequence ID" value="KXN70300.1"/>
    <property type="molecule type" value="Genomic_DNA"/>
</dbReference>
<name>A0A137P5L2_CONC2</name>
<dbReference type="AlphaFoldDB" id="A0A137P5L2"/>
<sequence>MSNNNNRKRGRKYVDNDDESNIKLGLLPVAEVFSNPNGQPMDGMEYLLSVRNQSKRIPSVLSNKSNNSVNTNPENLESKPVKQKSSNNETNLEFERYFKLQLDKLKDEFNQAKSSNYSNNTEYPKTEAEWKNYCLKLRKSPNFEFIANLTHGNTIELIEYHLNWLDQDKFDSLQGYWILSLFIRLDNLLIGDDIALIRSLVKKLLILEDLNFDQKLLILMLKTMLISHFNQLDFREIKTFEI</sequence>
<dbReference type="PANTHER" id="PTHR12794">
    <property type="entry name" value="GEMIN2"/>
    <property type="match status" value="1"/>
</dbReference>
<reference evidence="3 4" key="1">
    <citation type="journal article" date="2015" name="Genome Biol. Evol.">
        <title>Phylogenomic analyses indicate that early fungi evolved digesting cell walls of algal ancestors of land plants.</title>
        <authorList>
            <person name="Chang Y."/>
            <person name="Wang S."/>
            <person name="Sekimoto S."/>
            <person name="Aerts A.L."/>
            <person name="Choi C."/>
            <person name="Clum A."/>
            <person name="LaButti K.M."/>
            <person name="Lindquist E.A."/>
            <person name="Yee Ngan C."/>
            <person name="Ohm R.A."/>
            <person name="Salamov A.A."/>
            <person name="Grigoriev I.V."/>
            <person name="Spatafora J.W."/>
            <person name="Berbee M.L."/>
        </authorList>
    </citation>
    <scope>NUCLEOTIDE SEQUENCE [LARGE SCALE GENOMIC DNA]</scope>
    <source>
        <strain evidence="3 4">NRRL 28638</strain>
    </source>
</reference>
<feature type="compositionally biased region" description="Low complexity" evidence="2">
    <location>
        <begin position="58"/>
        <end position="75"/>
    </location>
</feature>
<dbReference type="STRING" id="796925.A0A137P5L2"/>
<evidence type="ECO:0000313" key="3">
    <source>
        <dbReference type="EMBL" id="KXN70300.1"/>
    </source>
</evidence>
<accession>A0A137P5L2</accession>
<dbReference type="Proteomes" id="UP000070444">
    <property type="component" value="Unassembled WGS sequence"/>
</dbReference>
<evidence type="ECO:0000256" key="2">
    <source>
        <dbReference type="SAM" id="MobiDB-lite"/>
    </source>
</evidence>